<dbReference type="SUPFAM" id="SSF56784">
    <property type="entry name" value="HAD-like"/>
    <property type="match status" value="1"/>
</dbReference>
<evidence type="ECO:0000313" key="1">
    <source>
        <dbReference type="EMBL" id="ASV68230.1"/>
    </source>
</evidence>
<proteinExistence type="predicted"/>
<dbReference type="InterPro" id="IPR023214">
    <property type="entry name" value="HAD_sf"/>
</dbReference>
<dbReference type="InterPro" id="IPR036412">
    <property type="entry name" value="HAD-like_sf"/>
</dbReference>
<protein>
    <submittedName>
        <fullName evidence="1">Uncharacterized protein</fullName>
    </submittedName>
</protein>
<keyword evidence="2" id="KW-1185">Reference proteome</keyword>
<organism evidence="1 2">
    <name type="scientific">Cytobacillus kochii</name>
    <dbReference type="NCBI Taxonomy" id="859143"/>
    <lineage>
        <taxon>Bacteria</taxon>
        <taxon>Bacillati</taxon>
        <taxon>Bacillota</taxon>
        <taxon>Bacilli</taxon>
        <taxon>Bacillales</taxon>
        <taxon>Bacillaceae</taxon>
        <taxon>Cytobacillus</taxon>
    </lineage>
</organism>
<dbReference type="KEGG" id="bko:CKF48_13395"/>
<dbReference type="Gene3D" id="1.10.150.400">
    <property type="match status" value="1"/>
</dbReference>
<name>A0A248TJG2_9BACI</name>
<accession>A0A248TJG2</accession>
<dbReference type="AlphaFoldDB" id="A0A248TJG2"/>
<dbReference type="Gene3D" id="3.40.50.1000">
    <property type="entry name" value="HAD superfamily/HAD-like"/>
    <property type="match status" value="1"/>
</dbReference>
<dbReference type="EMBL" id="CP022983">
    <property type="protein sequence ID" value="ASV68230.1"/>
    <property type="molecule type" value="Genomic_DNA"/>
</dbReference>
<dbReference type="Proteomes" id="UP000215137">
    <property type="component" value="Chromosome"/>
</dbReference>
<dbReference type="InterPro" id="IPR006439">
    <property type="entry name" value="HAD-SF_hydro_IA"/>
</dbReference>
<reference evidence="1 2" key="1">
    <citation type="submission" date="2017-08" db="EMBL/GenBank/DDBJ databases">
        <title>Complete Genome Sequence of Bacillus kochii Oregon-R-modENCODE STRAIN BDGP4, isolated from Drosophila melanogaster gut.</title>
        <authorList>
            <person name="Wan K.H."/>
            <person name="Yu C."/>
            <person name="Park S."/>
            <person name="Hammonds A.S."/>
            <person name="Booth B.W."/>
            <person name="Celniker S.E."/>
        </authorList>
    </citation>
    <scope>NUCLEOTIDE SEQUENCE [LARGE SCALE GENOMIC DNA]</scope>
    <source>
        <strain evidence="1 2">BDGP4</strain>
    </source>
</reference>
<dbReference type="NCBIfam" id="TIGR01549">
    <property type="entry name" value="HAD-SF-IA-v1"/>
    <property type="match status" value="1"/>
</dbReference>
<evidence type="ECO:0000313" key="2">
    <source>
        <dbReference type="Proteomes" id="UP000215137"/>
    </source>
</evidence>
<gene>
    <name evidence="1" type="ORF">CKF48_13395</name>
</gene>
<sequence length="1228" mass="142471">MSVFPFRKILFMSNIAYDMGDPNFRSGAFTKYLEPIEKSLRGVFEINSKYLLSKHTYESIVQSKDKSTINHENSFIIDYNQDIDIFGIGDWLISKSYNNNFTEEEISKLHNYFLNKFKGWEPDLIFSWEFPTTIFRLLFPNALVIDLMPGLFMRPPFPRTISFDPDGLYKDSVFSNSHQQVDVKATENEKQLLDNLREKYLNFYEKNRVKELILSKLKNSHQFDKFMLVPLQVSGYFGFYDNCKYKNQFDFLVDVLRNTSQDTGVIVTQYISGFLQDKAINDKNIEYLQSNFPNFLYSKDFEKIDNISQMIVPWADITCSISSTIGLQAKFFDKVLISPSNSHLSYFADSVDLNFNVDYKNKNKDLIAILLCRQTLLENKILNDSQFLVSYLVEMKKNQERKKSGVGKLPKLYNDEMSQSFLINYDQVSNFQSASRQLIKLGKEDVFTTSNDIKNLIKRYQQVDVISFDIFDTLLCRSLFKPEDLFLLMQKKLEERSDFSGLPLHIRKTFPQLRVGVERQIRRERDQLIKNGENVIEEISIREVYTLMMERFEGDISYVNKLILLEQDMEHSVLYPRPIGKYLFEEALKLGKTIIIVSDFIHDELFVTEALQNSGYIGYDKLFVSSTVGKKKHSGDLFNYVANELNINLDRVLHIGDNKIGDFQKAIDAGWTAVKISSTREKIIDILRQRKLSPAIVDNSFFLRTTFSLFGEENYPVKVIEDVKKLESVSKDRELVESGSEFGYLALGPILYSFAEWIIEKALEEKAESIIFFARDCYLPFEIVKKILKEKDIQSNFKIHYIAASRIGLMGLNIYKPEDFFDVRIDDFARNNTLSSLLERRFGLNIDEIDKSILTKWNIENTDMNVGKMTPAAIYGVVYDYARDDWYNISEKFESKRMLFKKYLEREGVNLDKKTLAVDFGYKGSTHKMLNGLFTKGLTPAFFMTYANEFGQDPINGSNSYFFKNLNPLNKQVSVMLNHNLIMETLINEPVGTFIGIEEFNHELTIVREKLGSSTHISKINDIHRGVLKFADNWLRFHKLNNNISLEMNSADYILTEILRKPTLHEASLLEGLLFDNSFGGHDVKYLLSPNKNAKENNSLWKEGYSVTQKGLKEIANKNRSIKTQKEIKKIIPKIEVKDTAVLVNKEKYPKKINALRVLHREEFIKVVSALSKFSPNAKHQAFYTDLVKNKTKRYVAAKLLHENGGILKSDLSKIEKIKTIRHLVMKK</sequence>